<reference evidence="8" key="1">
    <citation type="submission" date="2023-07" db="EMBL/GenBank/DDBJ databases">
        <title>A chromosome-level genome assembly of Lolium multiflorum.</title>
        <authorList>
            <person name="Chen Y."/>
            <person name="Copetti D."/>
            <person name="Kolliker R."/>
            <person name="Studer B."/>
        </authorList>
    </citation>
    <scope>NUCLEOTIDE SEQUENCE</scope>
    <source>
        <strain evidence="8">02402/16</strain>
        <tissue evidence="8">Leaf</tissue>
    </source>
</reference>
<dbReference type="InterPro" id="IPR000719">
    <property type="entry name" value="Prot_kinase_dom"/>
</dbReference>
<evidence type="ECO:0000313" key="9">
    <source>
        <dbReference type="Proteomes" id="UP001231189"/>
    </source>
</evidence>
<evidence type="ECO:0000313" key="8">
    <source>
        <dbReference type="EMBL" id="KAK1613194.1"/>
    </source>
</evidence>
<keyword evidence="1" id="KW-0808">Transferase</keyword>
<dbReference type="PROSITE" id="PS00108">
    <property type="entry name" value="PROTEIN_KINASE_ST"/>
    <property type="match status" value="1"/>
</dbReference>
<evidence type="ECO:0000256" key="5">
    <source>
        <dbReference type="PROSITE-ProRule" id="PRU10141"/>
    </source>
</evidence>
<evidence type="ECO:0000256" key="6">
    <source>
        <dbReference type="RuleBase" id="RU000304"/>
    </source>
</evidence>
<evidence type="ECO:0000256" key="2">
    <source>
        <dbReference type="ARBA" id="ARBA00022741"/>
    </source>
</evidence>
<gene>
    <name evidence="8" type="ORF">QYE76_036867</name>
</gene>
<protein>
    <recommendedName>
        <fullName evidence="7">Protein kinase domain-containing protein</fullName>
    </recommendedName>
</protein>
<dbReference type="Gene3D" id="3.30.200.20">
    <property type="entry name" value="Phosphorylase Kinase, domain 1"/>
    <property type="match status" value="1"/>
</dbReference>
<name>A0AAD8R4D5_LOLMU</name>
<evidence type="ECO:0000256" key="3">
    <source>
        <dbReference type="ARBA" id="ARBA00022777"/>
    </source>
</evidence>
<dbReference type="EMBL" id="JAUUTY010000007">
    <property type="protein sequence ID" value="KAK1613194.1"/>
    <property type="molecule type" value="Genomic_DNA"/>
</dbReference>
<keyword evidence="2 5" id="KW-0547">Nucleotide-binding</keyword>
<keyword evidence="3" id="KW-0418">Kinase</keyword>
<dbReference type="Gene3D" id="1.10.510.10">
    <property type="entry name" value="Transferase(Phosphotransferase) domain 1"/>
    <property type="match status" value="1"/>
</dbReference>
<dbReference type="GO" id="GO:0004674">
    <property type="term" value="F:protein serine/threonine kinase activity"/>
    <property type="evidence" value="ECO:0007669"/>
    <property type="project" value="UniProtKB-KW"/>
</dbReference>
<dbReference type="Pfam" id="PF00069">
    <property type="entry name" value="Pkinase"/>
    <property type="match status" value="1"/>
</dbReference>
<keyword evidence="9" id="KW-1185">Reference proteome</keyword>
<evidence type="ECO:0000256" key="1">
    <source>
        <dbReference type="ARBA" id="ARBA00022679"/>
    </source>
</evidence>
<accession>A0AAD8R4D5</accession>
<proteinExistence type="inferred from homology"/>
<comment type="similarity">
    <text evidence="6">Belongs to the protein kinase superfamily.</text>
</comment>
<dbReference type="PANTHER" id="PTHR45707:SF79">
    <property type="entry name" value="PROTEIN KINASE DOMAIN-CONTAINING PROTEIN"/>
    <property type="match status" value="1"/>
</dbReference>
<dbReference type="PROSITE" id="PS00107">
    <property type="entry name" value="PROTEIN_KINASE_ATP"/>
    <property type="match status" value="1"/>
</dbReference>
<evidence type="ECO:0000256" key="4">
    <source>
        <dbReference type="ARBA" id="ARBA00022840"/>
    </source>
</evidence>
<comment type="caution">
    <text evidence="8">The sequence shown here is derived from an EMBL/GenBank/DDBJ whole genome shotgun (WGS) entry which is preliminary data.</text>
</comment>
<keyword evidence="4 5" id="KW-0067">ATP-binding</keyword>
<organism evidence="8 9">
    <name type="scientific">Lolium multiflorum</name>
    <name type="common">Italian ryegrass</name>
    <name type="synonym">Lolium perenne subsp. multiflorum</name>
    <dbReference type="NCBI Taxonomy" id="4521"/>
    <lineage>
        <taxon>Eukaryota</taxon>
        <taxon>Viridiplantae</taxon>
        <taxon>Streptophyta</taxon>
        <taxon>Embryophyta</taxon>
        <taxon>Tracheophyta</taxon>
        <taxon>Spermatophyta</taxon>
        <taxon>Magnoliopsida</taxon>
        <taxon>Liliopsida</taxon>
        <taxon>Poales</taxon>
        <taxon>Poaceae</taxon>
        <taxon>BOP clade</taxon>
        <taxon>Pooideae</taxon>
        <taxon>Poodae</taxon>
        <taxon>Poeae</taxon>
        <taxon>Poeae Chloroplast Group 2 (Poeae type)</taxon>
        <taxon>Loliodinae</taxon>
        <taxon>Loliinae</taxon>
        <taxon>Lolium</taxon>
    </lineage>
</organism>
<dbReference type="Proteomes" id="UP001231189">
    <property type="component" value="Unassembled WGS sequence"/>
</dbReference>
<feature type="domain" description="Protein kinase" evidence="7">
    <location>
        <begin position="31"/>
        <end position="276"/>
    </location>
</feature>
<evidence type="ECO:0000259" key="7">
    <source>
        <dbReference type="PROSITE" id="PS50011"/>
    </source>
</evidence>
<dbReference type="InterPro" id="IPR017441">
    <property type="entry name" value="Protein_kinase_ATP_BS"/>
</dbReference>
<dbReference type="SMART" id="SM00220">
    <property type="entry name" value="S_TKc"/>
    <property type="match status" value="1"/>
</dbReference>
<dbReference type="FunFam" id="3.30.200.20:FF:000465">
    <property type="entry name" value="Cysteine-rich receptor-like protein kinase 6"/>
    <property type="match status" value="1"/>
</dbReference>
<dbReference type="GO" id="GO:0005524">
    <property type="term" value="F:ATP binding"/>
    <property type="evidence" value="ECO:0007669"/>
    <property type="project" value="UniProtKB-UniRule"/>
</dbReference>
<dbReference type="InterPro" id="IPR008271">
    <property type="entry name" value="Ser/Thr_kinase_AS"/>
</dbReference>
<dbReference type="PROSITE" id="PS50011">
    <property type="entry name" value="PROTEIN_KINASE_DOM"/>
    <property type="match status" value="1"/>
</dbReference>
<sequence>MEPEVLEHILDGREKPTNLQLSLLRNITENFSEELEIGKGGFATVYKGVLPNGNVVAVKRIMNRHTIDDTLFYREVDSLLAVNHQNIVQFLGYCASTDKTARPQEGSKAHIYAEVRERLLCFEYVSNGSLQEHITDELRGLEWNARYQIIKGICEGLDYLLNEKRIYHMDLKPLNILLDSNMVPKITDFGQSRYDEKSQTMSTNRWGTRGYCPPEYTLYGKMSPKSDMYSLGTIIIELVTGDKEILNNNKINVRYFEDGDIDGKKQERKLLWLTNK</sequence>
<dbReference type="SUPFAM" id="SSF56112">
    <property type="entry name" value="Protein kinase-like (PK-like)"/>
    <property type="match status" value="1"/>
</dbReference>
<dbReference type="InterPro" id="IPR011009">
    <property type="entry name" value="Kinase-like_dom_sf"/>
</dbReference>
<feature type="binding site" evidence="5">
    <location>
        <position position="59"/>
    </location>
    <ligand>
        <name>ATP</name>
        <dbReference type="ChEBI" id="CHEBI:30616"/>
    </ligand>
</feature>
<dbReference type="AlphaFoldDB" id="A0AAD8R4D5"/>
<keyword evidence="6" id="KW-0723">Serine/threonine-protein kinase</keyword>
<dbReference type="PANTHER" id="PTHR45707">
    <property type="entry name" value="C2 CALCIUM/LIPID-BINDING PLANT PHOSPHORIBOSYLTRANSFERASE FAMILY PROTEIN"/>
    <property type="match status" value="1"/>
</dbReference>